<dbReference type="SUPFAM" id="SSF52047">
    <property type="entry name" value="RNI-like"/>
    <property type="match status" value="2"/>
</dbReference>
<dbReference type="GO" id="GO:0051707">
    <property type="term" value="P:response to other organism"/>
    <property type="evidence" value="ECO:0007669"/>
    <property type="project" value="UniProtKB-ARBA"/>
</dbReference>
<dbReference type="SUPFAM" id="SSF56112">
    <property type="entry name" value="Protein kinase-like (PK-like)"/>
    <property type="match status" value="1"/>
</dbReference>
<dbReference type="EC" id="2.7.11.1" evidence="3"/>
<evidence type="ECO:0000256" key="17">
    <source>
        <dbReference type="ARBA" id="ARBA00023170"/>
    </source>
</evidence>
<evidence type="ECO:0000256" key="14">
    <source>
        <dbReference type="ARBA" id="ARBA00022840"/>
    </source>
</evidence>
<dbReference type="FunFam" id="3.80.10.10:FF:000233">
    <property type="entry name" value="Leucine-rich repeat receptor-like protein kinase TDR"/>
    <property type="match status" value="1"/>
</dbReference>
<comment type="catalytic activity">
    <reaction evidence="20">
        <text>L-seryl-[protein] + ATP = O-phospho-L-seryl-[protein] + ADP + H(+)</text>
        <dbReference type="Rhea" id="RHEA:17989"/>
        <dbReference type="Rhea" id="RHEA-COMP:9863"/>
        <dbReference type="Rhea" id="RHEA-COMP:11604"/>
        <dbReference type="ChEBI" id="CHEBI:15378"/>
        <dbReference type="ChEBI" id="CHEBI:29999"/>
        <dbReference type="ChEBI" id="CHEBI:30616"/>
        <dbReference type="ChEBI" id="CHEBI:83421"/>
        <dbReference type="ChEBI" id="CHEBI:456216"/>
        <dbReference type="EC" id="2.7.11.1"/>
    </reaction>
</comment>
<dbReference type="FunFam" id="3.30.200.20:FF:000309">
    <property type="entry name" value="Leucine-rich repeat receptor protein kinase MSP1"/>
    <property type="match status" value="1"/>
</dbReference>
<dbReference type="GO" id="GO:0006952">
    <property type="term" value="P:defense response"/>
    <property type="evidence" value="ECO:0007669"/>
    <property type="project" value="UniProtKB-ARBA"/>
</dbReference>
<keyword evidence="13" id="KW-0418">Kinase</keyword>
<dbReference type="InterPro" id="IPR008266">
    <property type="entry name" value="Tyr_kinase_AS"/>
</dbReference>
<evidence type="ECO:0000256" key="12">
    <source>
        <dbReference type="ARBA" id="ARBA00022741"/>
    </source>
</evidence>
<keyword evidence="5" id="KW-0723">Serine/threonine-protein kinase</keyword>
<feature type="chain" id="PRO_5035832741" description="non-specific serine/threonine protein kinase" evidence="23">
    <location>
        <begin position="23"/>
        <end position="1072"/>
    </location>
</feature>
<dbReference type="EMBL" id="CM029050">
    <property type="protein sequence ID" value="KAG2564672.1"/>
    <property type="molecule type" value="Genomic_DNA"/>
</dbReference>
<keyword evidence="18" id="KW-0325">Glycoprotein</keyword>
<keyword evidence="26" id="KW-1185">Reference proteome</keyword>
<keyword evidence="15 22" id="KW-1133">Transmembrane helix</keyword>
<dbReference type="InterPro" id="IPR011009">
    <property type="entry name" value="Kinase-like_dom_sf"/>
</dbReference>
<keyword evidence="14 21" id="KW-0067">ATP-binding</keyword>
<keyword evidence="10 23" id="KW-0732">Signal</keyword>
<evidence type="ECO:0000313" key="25">
    <source>
        <dbReference type="EMBL" id="KAG2564672.1"/>
    </source>
</evidence>
<keyword evidence="7" id="KW-0433">Leucine-rich repeat</keyword>
<reference evidence="25" key="1">
    <citation type="submission" date="2020-05" db="EMBL/GenBank/DDBJ databases">
        <title>WGS assembly of Panicum virgatum.</title>
        <authorList>
            <person name="Lovell J.T."/>
            <person name="Jenkins J."/>
            <person name="Shu S."/>
            <person name="Juenger T.E."/>
            <person name="Schmutz J."/>
        </authorList>
    </citation>
    <scope>NUCLEOTIDE SEQUENCE</scope>
    <source>
        <strain evidence="25">AP13</strain>
    </source>
</reference>
<evidence type="ECO:0000256" key="19">
    <source>
        <dbReference type="ARBA" id="ARBA00047899"/>
    </source>
</evidence>
<evidence type="ECO:0000256" key="9">
    <source>
        <dbReference type="ARBA" id="ARBA00022692"/>
    </source>
</evidence>
<dbReference type="AlphaFoldDB" id="A0A8T0PWD5"/>
<dbReference type="FunFam" id="3.80.10.10:FF:000041">
    <property type="entry name" value="LRR receptor-like serine/threonine-protein kinase ERECTA"/>
    <property type="match status" value="1"/>
</dbReference>
<evidence type="ECO:0000256" key="3">
    <source>
        <dbReference type="ARBA" id="ARBA00012513"/>
    </source>
</evidence>
<feature type="domain" description="Protein kinase" evidence="24">
    <location>
        <begin position="784"/>
        <end position="1058"/>
    </location>
</feature>
<evidence type="ECO:0000256" key="6">
    <source>
        <dbReference type="ARBA" id="ARBA00022553"/>
    </source>
</evidence>
<evidence type="ECO:0000256" key="4">
    <source>
        <dbReference type="ARBA" id="ARBA00022475"/>
    </source>
</evidence>
<protein>
    <recommendedName>
        <fullName evidence="3">non-specific serine/threonine protein kinase</fullName>
        <ecNumber evidence="3">2.7.11.1</ecNumber>
    </recommendedName>
</protein>
<keyword evidence="4" id="KW-1003">Cell membrane</keyword>
<dbReference type="InterPro" id="IPR003591">
    <property type="entry name" value="Leu-rich_rpt_typical-subtyp"/>
</dbReference>
<dbReference type="Gene3D" id="1.10.510.10">
    <property type="entry name" value="Transferase(Phosphotransferase) domain 1"/>
    <property type="match status" value="1"/>
</dbReference>
<keyword evidence="9 22" id="KW-0812">Transmembrane</keyword>
<evidence type="ECO:0000256" key="23">
    <source>
        <dbReference type="SAM" id="SignalP"/>
    </source>
</evidence>
<dbReference type="FunFam" id="1.10.510.10:FF:000417">
    <property type="entry name" value="Leucine-rich repeat receptor-like protein kinase"/>
    <property type="match status" value="1"/>
</dbReference>
<dbReference type="GO" id="GO:0009791">
    <property type="term" value="P:post-embryonic development"/>
    <property type="evidence" value="ECO:0007669"/>
    <property type="project" value="UniProtKB-ARBA"/>
</dbReference>
<keyword evidence="8" id="KW-0808">Transferase</keyword>
<feature type="transmembrane region" description="Helical" evidence="22">
    <location>
        <begin position="722"/>
        <end position="744"/>
    </location>
</feature>
<dbReference type="PANTHER" id="PTHR48053:SF22">
    <property type="entry name" value="MDIS1-INTERACTING RECEPTOR LIKE KINASE 2-LIKE"/>
    <property type="match status" value="1"/>
</dbReference>
<dbReference type="FunFam" id="3.80.10.10:FF:000453">
    <property type="entry name" value="Leucine-rich receptor-like protein kinase family protein"/>
    <property type="match status" value="1"/>
</dbReference>
<dbReference type="CDD" id="cd14066">
    <property type="entry name" value="STKc_IRAK"/>
    <property type="match status" value="1"/>
</dbReference>
<dbReference type="SMART" id="SM00369">
    <property type="entry name" value="LRR_TYP"/>
    <property type="match status" value="13"/>
</dbReference>
<evidence type="ECO:0000256" key="16">
    <source>
        <dbReference type="ARBA" id="ARBA00023136"/>
    </source>
</evidence>
<evidence type="ECO:0000256" key="15">
    <source>
        <dbReference type="ARBA" id="ARBA00022989"/>
    </source>
</evidence>
<evidence type="ECO:0000256" key="8">
    <source>
        <dbReference type="ARBA" id="ARBA00022679"/>
    </source>
</evidence>
<dbReference type="Pfam" id="PF13855">
    <property type="entry name" value="LRR_8"/>
    <property type="match status" value="2"/>
</dbReference>
<keyword evidence="16 22" id="KW-0472">Membrane</keyword>
<dbReference type="Gene3D" id="3.80.10.10">
    <property type="entry name" value="Ribonuclease Inhibitor"/>
    <property type="match status" value="6"/>
</dbReference>
<dbReference type="GO" id="GO:0004674">
    <property type="term" value="F:protein serine/threonine kinase activity"/>
    <property type="evidence" value="ECO:0007669"/>
    <property type="project" value="UniProtKB-KW"/>
</dbReference>
<evidence type="ECO:0000256" key="18">
    <source>
        <dbReference type="ARBA" id="ARBA00023180"/>
    </source>
</evidence>
<proteinExistence type="predicted"/>
<evidence type="ECO:0000256" key="1">
    <source>
        <dbReference type="ARBA" id="ARBA00004162"/>
    </source>
</evidence>
<evidence type="ECO:0000256" key="2">
    <source>
        <dbReference type="ARBA" id="ARBA00004479"/>
    </source>
</evidence>
<dbReference type="GO" id="GO:0005886">
    <property type="term" value="C:plasma membrane"/>
    <property type="evidence" value="ECO:0007669"/>
    <property type="project" value="UniProtKB-SubCell"/>
</dbReference>
<feature type="binding site" evidence="21">
    <location>
        <position position="813"/>
    </location>
    <ligand>
        <name>ATP</name>
        <dbReference type="ChEBI" id="CHEBI:30616"/>
    </ligand>
</feature>
<gene>
    <name evidence="25" type="ORF">PVAP13_7NG086556</name>
</gene>
<accession>A0A8T0PWD5</accession>
<dbReference type="InterPro" id="IPR001611">
    <property type="entry name" value="Leu-rich_rpt"/>
</dbReference>
<evidence type="ECO:0000256" key="21">
    <source>
        <dbReference type="PROSITE-ProRule" id="PRU10141"/>
    </source>
</evidence>
<evidence type="ECO:0000256" key="13">
    <source>
        <dbReference type="ARBA" id="ARBA00022777"/>
    </source>
</evidence>
<comment type="subcellular location">
    <subcellularLocation>
        <location evidence="1">Cell membrane</location>
        <topology evidence="1">Single-pass membrane protein</topology>
    </subcellularLocation>
    <subcellularLocation>
        <location evidence="2">Membrane</location>
        <topology evidence="2">Single-pass type I membrane protein</topology>
    </subcellularLocation>
</comment>
<keyword evidence="17" id="KW-0675">Receptor</keyword>
<comment type="caution">
    <text evidence="25">The sequence shown here is derived from an EMBL/GenBank/DDBJ whole genome shotgun (WGS) entry which is preliminary data.</text>
</comment>
<dbReference type="Pfam" id="PF00069">
    <property type="entry name" value="Pkinase"/>
    <property type="match status" value="1"/>
</dbReference>
<dbReference type="InterPro" id="IPR000719">
    <property type="entry name" value="Prot_kinase_dom"/>
</dbReference>
<dbReference type="Gene3D" id="3.30.200.20">
    <property type="entry name" value="Phosphorylase Kinase, domain 1"/>
    <property type="match status" value="1"/>
</dbReference>
<comment type="catalytic activity">
    <reaction evidence="19">
        <text>L-threonyl-[protein] + ATP = O-phospho-L-threonyl-[protein] + ADP + H(+)</text>
        <dbReference type="Rhea" id="RHEA:46608"/>
        <dbReference type="Rhea" id="RHEA-COMP:11060"/>
        <dbReference type="Rhea" id="RHEA-COMP:11605"/>
        <dbReference type="ChEBI" id="CHEBI:15378"/>
        <dbReference type="ChEBI" id="CHEBI:30013"/>
        <dbReference type="ChEBI" id="CHEBI:30616"/>
        <dbReference type="ChEBI" id="CHEBI:61977"/>
        <dbReference type="ChEBI" id="CHEBI:456216"/>
        <dbReference type="EC" id="2.7.11.1"/>
    </reaction>
</comment>
<dbReference type="InterPro" id="IPR032675">
    <property type="entry name" value="LRR_dom_sf"/>
</dbReference>
<dbReference type="FunFam" id="3.80.10.10:FF:000400">
    <property type="entry name" value="Nuclear pore complex protein NUP107"/>
    <property type="match status" value="1"/>
</dbReference>
<dbReference type="InterPro" id="IPR051716">
    <property type="entry name" value="Plant_RL_S/T_kinase"/>
</dbReference>
<keyword evidence="12 21" id="KW-0547">Nucleotide-binding</keyword>
<keyword evidence="11" id="KW-0677">Repeat</keyword>
<dbReference type="PROSITE" id="PS00107">
    <property type="entry name" value="PROTEIN_KINASE_ATP"/>
    <property type="match status" value="1"/>
</dbReference>
<dbReference type="Pfam" id="PF00560">
    <property type="entry name" value="LRR_1"/>
    <property type="match status" value="6"/>
</dbReference>
<evidence type="ECO:0000256" key="10">
    <source>
        <dbReference type="ARBA" id="ARBA00022729"/>
    </source>
</evidence>
<feature type="signal peptide" evidence="23">
    <location>
        <begin position="1"/>
        <end position="22"/>
    </location>
</feature>
<evidence type="ECO:0000313" key="26">
    <source>
        <dbReference type="Proteomes" id="UP000823388"/>
    </source>
</evidence>
<keyword evidence="6" id="KW-0597">Phosphoprotein</keyword>
<evidence type="ECO:0000256" key="5">
    <source>
        <dbReference type="ARBA" id="ARBA00022527"/>
    </source>
</evidence>
<dbReference type="Pfam" id="PF23598">
    <property type="entry name" value="LRR_14"/>
    <property type="match status" value="1"/>
</dbReference>
<dbReference type="PROSITE" id="PS00109">
    <property type="entry name" value="PROTEIN_KINASE_TYR"/>
    <property type="match status" value="1"/>
</dbReference>
<dbReference type="GO" id="GO:0005524">
    <property type="term" value="F:ATP binding"/>
    <property type="evidence" value="ECO:0007669"/>
    <property type="project" value="UniProtKB-UniRule"/>
</dbReference>
<dbReference type="Pfam" id="PF08263">
    <property type="entry name" value="LRRNT_2"/>
    <property type="match status" value="1"/>
</dbReference>
<organism evidence="25 26">
    <name type="scientific">Panicum virgatum</name>
    <name type="common">Blackwell switchgrass</name>
    <dbReference type="NCBI Taxonomy" id="38727"/>
    <lineage>
        <taxon>Eukaryota</taxon>
        <taxon>Viridiplantae</taxon>
        <taxon>Streptophyta</taxon>
        <taxon>Embryophyta</taxon>
        <taxon>Tracheophyta</taxon>
        <taxon>Spermatophyta</taxon>
        <taxon>Magnoliopsida</taxon>
        <taxon>Liliopsida</taxon>
        <taxon>Poales</taxon>
        <taxon>Poaceae</taxon>
        <taxon>PACMAD clade</taxon>
        <taxon>Panicoideae</taxon>
        <taxon>Panicodae</taxon>
        <taxon>Paniceae</taxon>
        <taxon>Panicinae</taxon>
        <taxon>Panicum</taxon>
        <taxon>Panicum sect. Hiantes</taxon>
    </lineage>
</organism>
<dbReference type="InterPro" id="IPR055414">
    <property type="entry name" value="LRR_R13L4/SHOC2-like"/>
</dbReference>
<evidence type="ECO:0000259" key="24">
    <source>
        <dbReference type="PROSITE" id="PS50011"/>
    </source>
</evidence>
<dbReference type="PROSITE" id="PS50011">
    <property type="entry name" value="PROTEIN_KINASE_DOM"/>
    <property type="match status" value="1"/>
</dbReference>
<dbReference type="InterPro" id="IPR017441">
    <property type="entry name" value="Protein_kinase_ATP_BS"/>
</dbReference>
<name>A0A8T0PWD5_PANVG</name>
<evidence type="ECO:0000256" key="7">
    <source>
        <dbReference type="ARBA" id="ARBA00022614"/>
    </source>
</evidence>
<dbReference type="Proteomes" id="UP000823388">
    <property type="component" value="Chromosome 7N"/>
</dbReference>
<sequence>MAVLEMIIFLLCSCLLFPFADAAARHGGVHLASQEAALLQWKLSLQSPPTALDSWRQGTSPCTGNWTGVACGAVRHGRRAPLAVTEISLPNAGIDGRLGELNFSALPFLTYLDLGLNNLRGEIPLEITSLPALSYLDLSGNGLHGNIPPELGNMPRLTQLGLDSNNLTGRIPASIGNLTTLRFLVSGNNMLTGPIPEELGKLMSLEKLELSGTLLSGQVPKSFANLTRLNTLYLYSNNLSGSIPPSLGNLNKLMDLQLSDNRLSAGIPVALLNLTELNILSLEMNELTGSIPHMIGLLPNLSLLGLSTNQLTGSIPPSLGNLTFLNYLSLHDNQLVGSIPAEVGALVNLQTMSLASNKISGSIPVTFKNLTSIRVLFLFQNKLSGPLPPEFANNFSHLIHLNLGNNSLSGELPSDVCKGGKLEKFVVAINMFTGLIPTSLKTCRSLELLSLTDNQITGDVSSLGPYPRLVKAELGGNNFSGGLSKIWVSSINLTGFYMQNNMITGSLPLEFSNLEKLEELLINGNNLTGKIPPELSNLVNLYTLDLSQNQFSGHIPPEFGQMVNLQYLNMSANKLSGSIPQEIGNCIKLISLAINHNSLSGDLPMTIGNLRSLQIVLDVSNNKLTGSLPAQLGNLALLEILNLSHNEFTGSIPPSIGGMDSLSTLDVSYNNLEGALPTGRLFRNASIRWFLHNKDLCGNLSGMPLCSSIPIMKHHSAGIHNLGLAISIPVCIVIILSISVTAILHKRKGPQKNTGKAGTRDVLSVWNFDGKLAFEDITGATENFSDKYIIGSGGYGTVYKAQLQGGRLVAVKKLHPYEEDMSDEKGFLSEIEVLTKIRHRSIVKMYGFCSHPRYKFVIYDYIERGNLSAILKNEELAKELDWQKRVAIVKDVAQAIFYLHHDCNPPIIHRDITSNNILLDGDFKAYVSDFGIARMLKPDSSNWSELAGTYGYIAPELSYTSVVTTKCDVYSFGVVVLEIMMGMYPTELQSLVSMGQNQELAMEDMVDKHPSSPTIVEKKEIALLVEVAFACLQTSPQFRPEMQDVYEKLILHKRHPFASPTHELTAEEMREV</sequence>
<evidence type="ECO:0000256" key="11">
    <source>
        <dbReference type="ARBA" id="ARBA00022737"/>
    </source>
</evidence>
<evidence type="ECO:0000256" key="22">
    <source>
        <dbReference type="SAM" id="Phobius"/>
    </source>
</evidence>
<dbReference type="PANTHER" id="PTHR48053">
    <property type="entry name" value="LEUCINE RICH REPEAT FAMILY PROTEIN, EXPRESSED"/>
    <property type="match status" value="1"/>
</dbReference>
<dbReference type="InterPro" id="IPR013210">
    <property type="entry name" value="LRR_N_plant-typ"/>
</dbReference>
<evidence type="ECO:0000256" key="20">
    <source>
        <dbReference type="ARBA" id="ARBA00048679"/>
    </source>
</evidence>